<dbReference type="SUPFAM" id="SSF51695">
    <property type="entry name" value="PLC-like phosphodiesterases"/>
    <property type="match status" value="1"/>
</dbReference>
<dbReference type="OrthoDB" id="195526at2"/>
<dbReference type="Gene3D" id="3.20.20.190">
    <property type="entry name" value="Phosphatidylinositol (PI) phosphodiesterase"/>
    <property type="match status" value="1"/>
</dbReference>
<dbReference type="EMBL" id="JRLY01000014">
    <property type="protein sequence ID" value="KGO91854.1"/>
    <property type="molecule type" value="Genomic_DNA"/>
</dbReference>
<dbReference type="GO" id="GO:0008081">
    <property type="term" value="F:phosphoric diester hydrolase activity"/>
    <property type="evidence" value="ECO:0007669"/>
    <property type="project" value="InterPro"/>
</dbReference>
<feature type="chain" id="PRO_5001992360" description="Calcium-dependent phosphoinositide phospholipase C" evidence="1">
    <location>
        <begin position="23"/>
        <end position="359"/>
    </location>
</feature>
<dbReference type="CDD" id="cd08589">
    <property type="entry name" value="PI-PLCc_SaPLC1_like"/>
    <property type="match status" value="1"/>
</dbReference>
<dbReference type="InterPro" id="IPR017946">
    <property type="entry name" value="PLC-like_Pdiesterase_TIM-brl"/>
</dbReference>
<comment type="caution">
    <text evidence="2">The sequence shown here is derived from an EMBL/GenBank/DDBJ whole genome shotgun (WGS) entry which is preliminary data.</text>
</comment>
<dbReference type="Pfam" id="PF16670">
    <property type="entry name" value="PI-PLC-C1"/>
    <property type="match status" value="1"/>
</dbReference>
<feature type="signal peptide" evidence="1">
    <location>
        <begin position="1"/>
        <end position="22"/>
    </location>
</feature>
<keyword evidence="3" id="KW-1185">Reference proteome</keyword>
<dbReference type="STRING" id="1121898.GCA_000422725_00062"/>
<keyword evidence="1" id="KW-0732">Signal</keyword>
<dbReference type="PANTHER" id="PTHR13593:SF140">
    <property type="entry name" value="PLC-LIKE PHOSPHODIESTERASE"/>
    <property type="match status" value="1"/>
</dbReference>
<reference evidence="2 3" key="1">
    <citation type="submission" date="2013-09" db="EMBL/GenBank/DDBJ databases">
        <authorList>
            <person name="Zeng Z."/>
            <person name="Chen C."/>
        </authorList>
    </citation>
    <scope>NUCLEOTIDE SEQUENCE [LARGE SCALE GENOMIC DNA]</scope>
    <source>
        <strain evidence="2 3">WB 4.1-42</strain>
    </source>
</reference>
<gene>
    <name evidence="2" type="ORF">Q766_15530</name>
</gene>
<proteinExistence type="predicted"/>
<dbReference type="RefSeq" id="WP_026991568.1">
    <property type="nucleotide sequence ID" value="NZ_JRLY01000014.1"/>
</dbReference>
<dbReference type="InterPro" id="IPR032075">
    <property type="entry name" value="PI-PLC-C1"/>
</dbReference>
<sequence>MKPVTTALALIFSTGALFQAHAQTDDTKLNKLQVIGSHNSYKIGIEPALYKVLAAKDSASMSGLQYDHISITDQLNMGLRNLEIDIYADSKGGKYAHPKGLDLAKPDKAYDADGVMNKPGFKVFHVTDIDFRSWAPTFEGCLQQLRAWSDANPGHVPVFITLEPKDGKANHFGTTPEAFTTQLFDEADAVIRKNLGEDKLITPDMVKGNYKTLEEAVLAGNWPTLKNAKGKFFFLLDNSDKKMELYMQGHPSLKGRVAFVNAKPGTPEAAAMFRNNSEDASIPDLVKKGYIIRTRADSDTKEARANDYSHFTAAKNSGAQIITTDYYKPSQLFKSTYSIKFDDGKYVRLNPVNGTVTRK</sequence>
<evidence type="ECO:0000313" key="2">
    <source>
        <dbReference type="EMBL" id="KGO91854.1"/>
    </source>
</evidence>
<protein>
    <recommendedName>
        <fullName evidence="4">Calcium-dependent phosphoinositide phospholipase C</fullName>
    </recommendedName>
</protein>
<name>A0A0A2MHS2_9FLAO</name>
<dbReference type="eggNOG" id="COG0121">
    <property type="taxonomic scope" value="Bacteria"/>
</dbReference>
<evidence type="ECO:0008006" key="4">
    <source>
        <dbReference type="Google" id="ProtNLM"/>
    </source>
</evidence>
<accession>A0A0A2MHS2</accession>
<dbReference type="InterPro" id="IPR051057">
    <property type="entry name" value="PI-PLC_domain"/>
</dbReference>
<evidence type="ECO:0000313" key="3">
    <source>
        <dbReference type="Proteomes" id="UP000030111"/>
    </source>
</evidence>
<dbReference type="PANTHER" id="PTHR13593">
    <property type="match status" value="1"/>
</dbReference>
<dbReference type="AlphaFoldDB" id="A0A0A2MHS2"/>
<dbReference type="Proteomes" id="UP000030111">
    <property type="component" value="Unassembled WGS sequence"/>
</dbReference>
<organism evidence="2 3">
    <name type="scientific">Flavobacterium subsaxonicum WB 4.1-42 = DSM 21790</name>
    <dbReference type="NCBI Taxonomy" id="1121898"/>
    <lineage>
        <taxon>Bacteria</taxon>
        <taxon>Pseudomonadati</taxon>
        <taxon>Bacteroidota</taxon>
        <taxon>Flavobacteriia</taxon>
        <taxon>Flavobacteriales</taxon>
        <taxon>Flavobacteriaceae</taxon>
        <taxon>Flavobacterium</taxon>
    </lineage>
</organism>
<dbReference type="GO" id="GO:0006629">
    <property type="term" value="P:lipid metabolic process"/>
    <property type="evidence" value="ECO:0007669"/>
    <property type="project" value="InterPro"/>
</dbReference>
<evidence type="ECO:0000256" key="1">
    <source>
        <dbReference type="SAM" id="SignalP"/>
    </source>
</evidence>